<evidence type="ECO:0000256" key="1">
    <source>
        <dbReference type="SAM" id="Phobius"/>
    </source>
</evidence>
<accession>A0A9D1CFS9</accession>
<keyword evidence="1" id="KW-1133">Transmembrane helix</keyword>
<feature type="transmembrane region" description="Helical" evidence="1">
    <location>
        <begin position="12"/>
        <end position="31"/>
    </location>
</feature>
<protein>
    <submittedName>
        <fullName evidence="2">DUF3021 family protein</fullName>
    </submittedName>
</protein>
<dbReference type="InterPro" id="IPR021560">
    <property type="entry name" value="DUF3021"/>
</dbReference>
<keyword evidence="1" id="KW-0472">Membrane</keyword>
<dbReference type="Proteomes" id="UP000886879">
    <property type="component" value="Unassembled WGS sequence"/>
</dbReference>
<keyword evidence="1" id="KW-0812">Transmembrane</keyword>
<feature type="transmembrane region" description="Helical" evidence="1">
    <location>
        <begin position="116"/>
        <end position="137"/>
    </location>
</feature>
<feature type="transmembrane region" description="Helical" evidence="1">
    <location>
        <begin position="165"/>
        <end position="185"/>
    </location>
</feature>
<evidence type="ECO:0000313" key="2">
    <source>
        <dbReference type="EMBL" id="HIQ60321.1"/>
    </source>
</evidence>
<sequence length="275" mass="29149">MLFDDTKQAQRRITLGILAGIAVHFLLMYVLGTRAFLGPEVSAVFICPTCSFPPPFEGCGVLLSILLFALLGAEIGVSTLPFADHGRTLVLRTLAHFALMAATVALWGGLNFGGAGAAFCLILLASIYVLVWLGRWVGWYVEVAAIRAKLGLAPGPSLLHWRETLPYLVFALGLCLGLPALLRLLDPQDVPVLSGVYFPFLLLPIGTFCSGVSLGHRHGFSPLYPVACALLSVAAALLLFNGSALFHGGISLVCALVGNGVGALLKQRATREKNP</sequence>
<feature type="transmembrane region" description="Helical" evidence="1">
    <location>
        <begin position="222"/>
        <end position="240"/>
    </location>
</feature>
<reference evidence="2" key="1">
    <citation type="submission" date="2020-10" db="EMBL/GenBank/DDBJ databases">
        <authorList>
            <person name="Gilroy R."/>
        </authorList>
    </citation>
    <scope>NUCLEOTIDE SEQUENCE</scope>
    <source>
        <strain evidence="2">ChiGjej2B2-12916</strain>
    </source>
</reference>
<feature type="transmembrane region" description="Helical" evidence="1">
    <location>
        <begin position="246"/>
        <end position="265"/>
    </location>
</feature>
<feature type="transmembrane region" description="Helical" evidence="1">
    <location>
        <begin position="89"/>
        <end position="110"/>
    </location>
</feature>
<reference evidence="2" key="2">
    <citation type="journal article" date="2021" name="PeerJ">
        <title>Extensive microbial diversity within the chicken gut microbiome revealed by metagenomics and culture.</title>
        <authorList>
            <person name="Gilroy R."/>
            <person name="Ravi A."/>
            <person name="Getino M."/>
            <person name="Pursley I."/>
            <person name="Horton D.L."/>
            <person name="Alikhan N.F."/>
            <person name="Baker D."/>
            <person name="Gharbi K."/>
            <person name="Hall N."/>
            <person name="Watson M."/>
            <person name="Adriaenssens E.M."/>
            <person name="Foster-Nyarko E."/>
            <person name="Jarju S."/>
            <person name="Secka A."/>
            <person name="Antonio M."/>
            <person name="Oren A."/>
            <person name="Chaudhuri R.R."/>
            <person name="La Ragione R."/>
            <person name="Hildebrand F."/>
            <person name="Pallen M.J."/>
        </authorList>
    </citation>
    <scope>NUCLEOTIDE SEQUENCE</scope>
    <source>
        <strain evidence="2">ChiGjej2B2-12916</strain>
    </source>
</reference>
<organism evidence="2 3">
    <name type="scientific">Candidatus Enterenecus faecium</name>
    <dbReference type="NCBI Taxonomy" id="2840780"/>
    <lineage>
        <taxon>Bacteria</taxon>
        <taxon>Bacillati</taxon>
        <taxon>Bacillota</taxon>
        <taxon>Clostridia</taxon>
        <taxon>Eubacteriales</taxon>
        <taxon>Candidatus Enterenecus</taxon>
    </lineage>
</organism>
<feature type="transmembrane region" description="Helical" evidence="1">
    <location>
        <begin position="61"/>
        <end position="82"/>
    </location>
</feature>
<comment type="caution">
    <text evidence="2">The sequence shown here is derived from an EMBL/GenBank/DDBJ whole genome shotgun (WGS) entry which is preliminary data.</text>
</comment>
<proteinExistence type="predicted"/>
<gene>
    <name evidence="2" type="ORF">IAD31_01780</name>
</gene>
<evidence type="ECO:0000313" key="3">
    <source>
        <dbReference type="Proteomes" id="UP000886879"/>
    </source>
</evidence>
<dbReference type="Pfam" id="PF11457">
    <property type="entry name" value="DUF3021"/>
    <property type="match status" value="1"/>
</dbReference>
<name>A0A9D1CFS9_9FIRM</name>
<dbReference type="EMBL" id="DVFO01000015">
    <property type="protein sequence ID" value="HIQ60321.1"/>
    <property type="molecule type" value="Genomic_DNA"/>
</dbReference>
<feature type="transmembrane region" description="Helical" evidence="1">
    <location>
        <begin position="197"/>
        <end position="215"/>
    </location>
</feature>
<dbReference type="AlphaFoldDB" id="A0A9D1CFS9"/>